<evidence type="ECO:0000256" key="2">
    <source>
        <dbReference type="ARBA" id="ARBA00005189"/>
    </source>
</evidence>
<dbReference type="SMART" id="SM00308">
    <property type="entry name" value="LH2"/>
    <property type="match status" value="1"/>
</dbReference>
<dbReference type="GO" id="GO:0005737">
    <property type="term" value="C:cytoplasm"/>
    <property type="evidence" value="ECO:0007669"/>
    <property type="project" value="UniProtKB-SubCell"/>
</dbReference>
<evidence type="ECO:0000256" key="10">
    <source>
        <dbReference type="PIRSR" id="PIRSR601885-1"/>
    </source>
</evidence>
<keyword evidence="9" id="KW-0443">Lipid metabolism</keyword>
<comment type="cofactor">
    <cofactor evidence="10">
        <name>Fe cation</name>
        <dbReference type="ChEBI" id="CHEBI:24875"/>
    </cofactor>
    <text evidence="10">Binds 1 Fe cation per subunit.</text>
</comment>
<feature type="binding site" evidence="10">
    <location>
        <position position="409"/>
    </location>
    <ligand>
        <name>Fe cation</name>
        <dbReference type="ChEBI" id="CHEBI:24875"/>
        <note>catalytic</note>
    </ligand>
</feature>
<dbReference type="GO" id="GO:0005506">
    <property type="term" value="F:iron ion binding"/>
    <property type="evidence" value="ECO:0007669"/>
    <property type="project" value="InterPro"/>
</dbReference>
<dbReference type="FunFam" id="1.20.245.10:FF:000001">
    <property type="entry name" value="Arachidonate 5-lipoxygenase a"/>
    <property type="match status" value="1"/>
</dbReference>
<reference evidence="18" key="1">
    <citation type="submission" date="2021-01" db="EMBL/GenBank/DDBJ databases">
        <authorList>
            <person name="Zahm M."/>
            <person name="Roques C."/>
            <person name="Cabau C."/>
            <person name="Klopp C."/>
            <person name="Donnadieu C."/>
            <person name="Jouanno E."/>
            <person name="Lampietro C."/>
            <person name="Louis A."/>
            <person name="Herpin A."/>
            <person name="Echchiki A."/>
            <person name="Berthelot C."/>
            <person name="Parey E."/>
            <person name="Roest-Crollius H."/>
            <person name="Braasch I."/>
            <person name="Postlethwait J."/>
            <person name="Bobe J."/>
            <person name="Montfort J."/>
            <person name="Bouchez O."/>
            <person name="Begum T."/>
            <person name="Mejri S."/>
            <person name="Adams A."/>
            <person name="Chen W.-J."/>
            <person name="Guiguen Y."/>
        </authorList>
    </citation>
    <scope>NUCLEOTIDE SEQUENCE</scope>
    <source>
        <tissue evidence="18">Blood</tissue>
    </source>
</reference>
<keyword evidence="8 10" id="KW-0408">Iron</keyword>
<evidence type="ECO:0000256" key="6">
    <source>
        <dbReference type="ARBA" id="ARBA00022964"/>
    </source>
</evidence>
<dbReference type="PROSITE" id="PS00081">
    <property type="entry name" value="LIPOXYGENASE_2"/>
    <property type="match status" value="1"/>
</dbReference>
<feature type="domain" description="Lipoxygenase" evidence="17">
    <location>
        <begin position="161"/>
        <end position="712"/>
    </location>
</feature>
<evidence type="ECO:0000256" key="7">
    <source>
        <dbReference type="ARBA" id="ARBA00023002"/>
    </source>
</evidence>
<dbReference type="PROSITE" id="PS00711">
    <property type="entry name" value="LIPOXYGENASE_1"/>
    <property type="match status" value="1"/>
</dbReference>
<evidence type="ECO:0000313" key="19">
    <source>
        <dbReference type="Proteomes" id="UP000829720"/>
    </source>
</evidence>
<evidence type="ECO:0000256" key="13">
    <source>
        <dbReference type="PROSITE-ProRule" id="PRU00152"/>
    </source>
</evidence>
<keyword evidence="7 14" id="KW-0560">Oxidoreductase</keyword>
<dbReference type="Pfam" id="PF00305">
    <property type="entry name" value="Lipoxygenase"/>
    <property type="match status" value="1"/>
</dbReference>
<protein>
    <submittedName>
        <fullName evidence="18">Uncharacterized protein</fullName>
    </submittedName>
</protein>
<organism evidence="18 19">
    <name type="scientific">Albula goreensis</name>
    <dbReference type="NCBI Taxonomy" id="1534307"/>
    <lineage>
        <taxon>Eukaryota</taxon>
        <taxon>Metazoa</taxon>
        <taxon>Chordata</taxon>
        <taxon>Craniata</taxon>
        <taxon>Vertebrata</taxon>
        <taxon>Euteleostomi</taxon>
        <taxon>Actinopterygii</taxon>
        <taxon>Neopterygii</taxon>
        <taxon>Teleostei</taxon>
        <taxon>Albuliformes</taxon>
        <taxon>Albulidae</taxon>
        <taxon>Albula</taxon>
    </lineage>
</organism>
<dbReference type="PRINTS" id="PR00087">
    <property type="entry name" value="LIPOXYGENASE"/>
</dbReference>
<dbReference type="OrthoDB" id="407298at2759"/>
<dbReference type="PROSITE" id="PS50095">
    <property type="entry name" value="PLAT"/>
    <property type="match status" value="1"/>
</dbReference>
<evidence type="ECO:0000256" key="8">
    <source>
        <dbReference type="ARBA" id="ARBA00023004"/>
    </source>
</evidence>
<comment type="caution">
    <text evidence="18">The sequence shown here is derived from an EMBL/GenBank/DDBJ whole genome shotgun (WGS) entry which is preliminary data.</text>
</comment>
<accession>A0A8T3DWT0</accession>
<feature type="binding site" evidence="10">
    <location>
        <position position="414"/>
    </location>
    <ligand>
        <name>Fe cation</name>
        <dbReference type="ChEBI" id="CHEBI:24875"/>
        <note>catalytic</note>
    </ligand>
</feature>
<dbReference type="InterPro" id="IPR000907">
    <property type="entry name" value="LipOase"/>
</dbReference>
<dbReference type="PRINTS" id="PR00467">
    <property type="entry name" value="MAMLPOXGNASE"/>
</dbReference>
<evidence type="ECO:0000259" key="16">
    <source>
        <dbReference type="PROSITE" id="PS50095"/>
    </source>
</evidence>
<evidence type="ECO:0000313" key="18">
    <source>
        <dbReference type="EMBL" id="KAI1898745.1"/>
    </source>
</evidence>
<dbReference type="AlphaFoldDB" id="A0A8T3DWT0"/>
<dbReference type="GO" id="GO:0034440">
    <property type="term" value="P:lipid oxidation"/>
    <property type="evidence" value="ECO:0007669"/>
    <property type="project" value="InterPro"/>
</dbReference>
<feature type="binding site" evidence="11">
    <location>
        <position position="82"/>
    </location>
    <ligand>
        <name>Ca(2+)</name>
        <dbReference type="ChEBI" id="CHEBI:29108"/>
        <label>1</label>
    </ligand>
</feature>
<evidence type="ECO:0000259" key="17">
    <source>
        <dbReference type="PROSITE" id="PS51393"/>
    </source>
</evidence>
<evidence type="ECO:0000256" key="3">
    <source>
        <dbReference type="ARBA" id="ARBA00009419"/>
    </source>
</evidence>
<feature type="binding site" evidence="11">
    <location>
        <position position="59"/>
    </location>
    <ligand>
        <name>Ca(2+)</name>
        <dbReference type="ChEBI" id="CHEBI:29108"/>
        <label>1</label>
    </ligand>
</feature>
<comment type="pathway">
    <text evidence="2">Lipid metabolism.</text>
</comment>
<comment type="similarity">
    <text evidence="3 14">Belongs to the lipoxygenase family.</text>
</comment>
<keyword evidence="6 14" id="KW-0223">Dioxygenase</keyword>
<feature type="binding site" evidence="10">
    <location>
        <position position="589"/>
    </location>
    <ligand>
        <name>Fe cation</name>
        <dbReference type="ChEBI" id="CHEBI:24875"/>
        <note>catalytic</note>
    </ligand>
</feature>
<dbReference type="FunFam" id="2.60.60.20:FF:000002">
    <property type="entry name" value="Arachidonate 5-lipoxygenase a"/>
    <property type="match status" value="1"/>
</dbReference>
<keyword evidence="11" id="KW-0106">Calcium</keyword>
<evidence type="ECO:0000256" key="4">
    <source>
        <dbReference type="ARBA" id="ARBA00022490"/>
    </source>
</evidence>
<keyword evidence="4" id="KW-0963">Cytoplasm</keyword>
<dbReference type="InterPro" id="IPR001024">
    <property type="entry name" value="PLAT/LH2_dom"/>
</dbReference>
<dbReference type="PROSITE" id="PS51393">
    <property type="entry name" value="LIPOXYGENASE_3"/>
    <property type="match status" value="1"/>
</dbReference>
<dbReference type="EMBL" id="JAERUA010000006">
    <property type="protein sequence ID" value="KAI1898745.1"/>
    <property type="molecule type" value="Genomic_DNA"/>
</dbReference>
<gene>
    <name evidence="18" type="ORF">AGOR_G00075540</name>
</gene>
<evidence type="ECO:0000256" key="15">
    <source>
        <dbReference type="SAM" id="MobiDB-lite"/>
    </source>
</evidence>
<dbReference type="InterPro" id="IPR036226">
    <property type="entry name" value="LipOase_C_sf"/>
</dbReference>
<feature type="compositionally biased region" description="Polar residues" evidence="15">
    <location>
        <begin position="800"/>
        <end position="809"/>
    </location>
</feature>
<dbReference type="Gene3D" id="3.10.450.60">
    <property type="match status" value="1"/>
</dbReference>
<dbReference type="Gene3D" id="2.60.60.20">
    <property type="entry name" value="PLAT/LH2 domain"/>
    <property type="match status" value="1"/>
</dbReference>
<dbReference type="InterPro" id="IPR020833">
    <property type="entry name" value="LipOase_Fe_BS"/>
</dbReference>
<dbReference type="InterPro" id="IPR036392">
    <property type="entry name" value="PLAT/LH2_dom_sf"/>
</dbReference>
<dbReference type="GO" id="GO:0016702">
    <property type="term" value="F:oxidoreductase activity, acting on single donors with incorporation of molecular oxygen, incorporation of two atoms of oxygen"/>
    <property type="evidence" value="ECO:0007669"/>
    <property type="project" value="InterPro"/>
</dbReference>
<feature type="binding site" evidence="11">
    <location>
        <position position="122"/>
    </location>
    <ligand>
        <name>Ca(2+)</name>
        <dbReference type="ChEBI" id="CHEBI:29108"/>
        <label>1</label>
    </ligand>
</feature>
<feature type="domain" description="PLAT" evidence="16">
    <location>
        <begin position="44"/>
        <end position="161"/>
    </location>
</feature>
<evidence type="ECO:0000256" key="5">
    <source>
        <dbReference type="ARBA" id="ARBA00022723"/>
    </source>
</evidence>
<evidence type="ECO:0000256" key="9">
    <source>
        <dbReference type="ARBA" id="ARBA00023098"/>
    </source>
</evidence>
<name>A0A8T3DWT0_9TELE</name>
<dbReference type="Pfam" id="PF01477">
    <property type="entry name" value="PLAT"/>
    <property type="match status" value="1"/>
</dbReference>
<sequence length="809" mass="91855">MTKETTKGNISAGPEMDIWKFFRKGEGSNVGVNEKAAFLKPRRVTYSIAVTTGNMLNAGTVDDIYITLVGTEGVSRRTHLNNFGRDFAAGSTRPYNMTCSASLGKLLLIRLEKKRCLFFPSDEWFCSKVVVTTPESDPVCFPCYRWMSEGEILEIREATARKIYEDDIPQLINLRNQELVSRRQLYQWRVFLEGIPETMLWEDLSDLPAETRFSFSKAMEFQFTTTNAISELALKGLLDRKKPWANLEDISQVFWSNKTDISEYVREHWKEDDFFGYQFLNGANPMVICRCTKLPPNFPITNDMVQPFLEKGTSLKSEMQKGNIFLCDYKLLDGLPTSKLNEKQQYQVAPLCLLYKTPEDKLLPIAIQLKQQPGDLNPIFLPSDSEHDWLLAKIFVRSAEFNEHQLNSHLLRTHLLAEVFTISLLRNLPTVHPLHKLLLPHTRYTIQINSLARRRLISEEGVISQIAGTGGKGVNEFMKRAFASLTYSSLCLPEDIAARGLESVPRFYYRDDGLKLWDIINRYVEGMVQHYYPSDSDVQQDTELQSWIKEIFTHGFLEQSSTGIPQSFGSVKEVIKFVTMIIFTVSAQHSAINNSQFDYGAWTPNYPSSMQQPPPTTKGSSDESTILEALPDVSVSALGVGAIWLLSKKASDSVPLGVFPEEHFCEEVPLKLVLAFQEELKITNESIKERNAALKLPYPYLCPENMENSRGKCKNMEETDLSNFNELRQKYIQEISQNLGEARALMNKVNSNLQIWTERTGELDHLAAVWAAFQNKLACLSSALGDSEDRPETESDEQTTSEPLAGTQD</sequence>
<dbReference type="SUPFAM" id="SSF49723">
    <property type="entry name" value="Lipase/lipooxygenase domain (PLAT/LH2 domain)"/>
    <property type="match status" value="1"/>
</dbReference>
<comment type="caution">
    <text evidence="13">Lacks conserved residue(s) required for the propagation of feature annotation.</text>
</comment>
<evidence type="ECO:0000256" key="14">
    <source>
        <dbReference type="RuleBase" id="RU003974"/>
    </source>
</evidence>
<dbReference type="Proteomes" id="UP000829720">
    <property type="component" value="Unassembled WGS sequence"/>
</dbReference>
<feature type="region of interest" description="Disordered" evidence="15">
    <location>
        <begin position="784"/>
        <end position="809"/>
    </location>
</feature>
<dbReference type="InterPro" id="IPR013819">
    <property type="entry name" value="LipOase_C"/>
</dbReference>
<dbReference type="PANTHER" id="PTHR11771">
    <property type="entry name" value="LIPOXYGENASE"/>
    <property type="match status" value="1"/>
</dbReference>
<keyword evidence="19" id="KW-1185">Reference proteome</keyword>
<evidence type="ECO:0000256" key="12">
    <source>
        <dbReference type="PIRSR" id="PIRSR601885-3"/>
    </source>
</evidence>
<evidence type="ECO:0000256" key="1">
    <source>
        <dbReference type="ARBA" id="ARBA00004496"/>
    </source>
</evidence>
<proteinExistence type="inferred from homology"/>
<dbReference type="Gene3D" id="1.20.245.10">
    <property type="entry name" value="Lipoxygenase-1, Domain 5"/>
    <property type="match status" value="1"/>
</dbReference>
<dbReference type="SUPFAM" id="SSF48484">
    <property type="entry name" value="Lipoxigenase"/>
    <property type="match status" value="1"/>
</dbReference>
<dbReference type="InterPro" id="IPR001885">
    <property type="entry name" value="LipOase_mml"/>
</dbReference>
<evidence type="ECO:0000256" key="11">
    <source>
        <dbReference type="PIRSR" id="PIRSR601885-2"/>
    </source>
</evidence>
<comment type="subcellular location">
    <subcellularLocation>
        <location evidence="1">Cytoplasm</location>
    </subcellularLocation>
</comment>
<dbReference type="InterPro" id="IPR020834">
    <property type="entry name" value="LipOase_CS"/>
</dbReference>
<feature type="site" description="Essential for stabilizing binding to COTL1" evidence="12">
    <location>
        <position position="146"/>
    </location>
</feature>
<keyword evidence="5 10" id="KW-0479">Metal-binding</keyword>